<sequence>MLCSGGLDSVVLAADLATTAPVQPIYVASGLAWEAQERAMLERALACLPDRTRVAPLHVLDASVRDVYAPTHWSLAGTPPSWDTPDEDVYLVGRNIVLLGKAAVYCALRKIGRIALGPLAGNPFPDATAEFYESMARALSLGLAHPIAIETPYRTLHKSDVIRRGHAIGAPMALTLSCMNPLERIHCGACSKCRERHDAFMEALGQDQTIYAADRGTSTIKG</sequence>
<evidence type="ECO:0000313" key="12">
    <source>
        <dbReference type="Proteomes" id="UP000076079"/>
    </source>
</evidence>
<name>A0A143PIG0_LUTPR</name>
<dbReference type="PANTHER" id="PTHR42914">
    <property type="entry name" value="7-CYANO-7-DEAZAGUANINE SYNTHASE"/>
    <property type="match status" value="1"/>
</dbReference>
<dbReference type="GO" id="GO:0008616">
    <property type="term" value="P:tRNA queuosine(34) biosynthetic process"/>
    <property type="evidence" value="ECO:0007669"/>
    <property type="project" value="UniProtKB-KW"/>
</dbReference>
<comment type="pathway">
    <text evidence="1">Purine metabolism; 7-cyano-7-deazaguanine biosynthesis.</text>
</comment>
<keyword evidence="7" id="KW-0067">ATP-binding</keyword>
<evidence type="ECO:0000256" key="8">
    <source>
        <dbReference type="ARBA" id="ARBA00037993"/>
    </source>
</evidence>
<comment type="catalytic activity">
    <reaction evidence="10">
        <text>7-carboxy-7-carbaguanine + NH4(+) + 2 ATP = 7-cyano-7-carbaguanine + 2 AMP + 2 diphosphate + 2 H(+)</text>
        <dbReference type="Rhea" id="RHEA:27982"/>
        <dbReference type="ChEBI" id="CHEBI:15378"/>
        <dbReference type="ChEBI" id="CHEBI:28938"/>
        <dbReference type="ChEBI" id="CHEBI:30616"/>
        <dbReference type="ChEBI" id="CHEBI:33019"/>
        <dbReference type="ChEBI" id="CHEBI:45075"/>
        <dbReference type="ChEBI" id="CHEBI:61036"/>
        <dbReference type="ChEBI" id="CHEBI:456215"/>
        <dbReference type="EC" id="6.3.4.20"/>
    </reaction>
</comment>
<dbReference type="KEGG" id="abac:LuPra_00742"/>
<gene>
    <name evidence="11" type="primary">queC_2</name>
    <name evidence="11" type="ORF">LuPra_00742</name>
</gene>
<evidence type="ECO:0000256" key="7">
    <source>
        <dbReference type="ARBA" id="ARBA00022840"/>
    </source>
</evidence>
<keyword evidence="3" id="KW-0479">Metal-binding</keyword>
<accession>A0A143PIG0</accession>
<reference evidence="11 12" key="1">
    <citation type="journal article" date="2016" name="Genome Announc.">
        <title>First Complete Genome Sequence of a Subdivision 6 Acidobacterium Strain.</title>
        <authorList>
            <person name="Huang S."/>
            <person name="Vieira S."/>
            <person name="Bunk B."/>
            <person name="Riedel T."/>
            <person name="Sproer C."/>
            <person name="Overmann J."/>
        </authorList>
    </citation>
    <scope>NUCLEOTIDE SEQUENCE [LARGE SCALE GENOMIC DNA]</scope>
    <source>
        <strain evidence="12">DSM 100886 HEG_-6_39</strain>
    </source>
</reference>
<dbReference type="Proteomes" id="UP000076079">
    <property type="component" value="Chromosome"/>
</dbReference>
<dbReference type="Pfam" id="PF06508">
    <property type="entry name" value="QueC"/>
    <property type="match status" value="1"/>
</dbReference>
<proteinExistence type="inferred from homology"/>
<dbReference type="InterPro" id="IPR018317">
    <property type="entry name" value="QueC"/>
</dbReference>
<evidence type="ECO:0000256" key="2">
    <source>
        <dbReference type="ARBA" id="ARBA00022598"/>
    </source>
</evidence>
<protein>
    <recommendedName>
        <fullName evidence="9">7-cyano-7-deazaguanine synthase</fullName>
        <ecNumber evidence="9">6.3.4.20</ecNumber>
    </recommendedName>
</protein>
<organism evidence="11 12">
    <name type="scientific">Luteitalea pratensis</name>
    <dbReference type="NCBI Taxonomy" id="1855912"/>
    <lineage>
        <taxon>Bacteria</taxon>
        <taxon>Pseudomonadati</taxon>
        <taxon>Acidobacteriota</taxon>
        <taxon>Vicinamibacteria</taxon>
        <taxon>Vicinamibacterales</taxon>
        <taxon>Vicinamibacteraceae</taxon>
        <taxon>Luteitalea</taxon>
    </lineage>
</organism>
<evidence type="ECO:0000256" key="9">
    <source>
        <dbReference type="ARBA" id="ARBA00039149"/>
    </source>
</evidence>
<evidence type="ECO:0000256" key="3">
    <source>
        <dbReference type="ARBA" id="ARBA00022723"/>
    </source>
</evidence>
<comment type="similarity">
    <text evidence="8">Belongs to the QueC family.</text>
</comment>
<dbReference type="SUPFAM" id="SSF52402">
    <property type="entry name" value="Adenine nucleotide alpha hydrolases-like"/>
    <property type="match status" value="1"/>
</dbReference>
<keyword evidence="6" id="KW-0862">Zinc</keyword>
<keyword evidence="5" id="KW-0671">Queuosine biosynthesis</keyword>
<dbReference type="EC" id="6.3.4.20" evidence="9"/>
<dbReference type="OrthoDB" id="9789567at2"/>
<evidence type="ECO:0000256" key="1">
    <source>
        <dbReference type="ARBA" id="ARBA00005061"/>
    </source>
</evidence>
<keyword evidence="2 11" id="KW-0436">Ligase</keyword>
<keyword evidence="12" id="KW-1185">Reference proteome</keyword>
<evidence type="ECO:0000256" key="4">
    <source>
        <dbReference type="ARBA" id="ARBA00022741"/>
    </source>
</evidence>
<dbReference type="Gene3D" id="3.40.50.620">
    <property type="entry name" value="HUPs"/>
    <property type="match status" value="1"/>
</dbReference>
<dbReference type="PANTHER" id="PTHR42914:SF1">
    <property type="entry name" value="7-CYANO-7-DEAZAGUANINE SYNTHASE"/>
    <property type="match status" value="1"/>
</dbReference>
<dbReference type="GO" id="GO:0046872">
    <property type="term" value="F:metal ion binding"/>
    <property type="evidence" value="ECO:0007669"/>
    <property type="project" value="UniProtKB-KW"/>
</dbReference>
<evidence type="ECO:0000256" key="10">
    <source>
        <dbReference type="ARBA" id="ARBA00047890"/>
    </source>
</evidence>
<dbReference type="GO" id="GO:0005524">
    <property type="term" value="F:ATP binding"/>
    <property type="evidence" value="ECO:0007669"/>
    <property type="project" value="UniProtKB-KW"/>
</dbReference>
<dbReference type="AlphaFoldDB" id="A0A143PIG0"/>
<dbReference type="RefSeq" id="WP_157898691.1">
    <property type="nucleotide sequence ID" value="NZ_CP015136.1"/>
</dbReference>
<evidence type="ECO:0000313" key="11">
    <source>
        <dbReference type="EMBL" id="AMY07569.1"/>
    </source>
</evidence>
<evidence type="ECO:0000256" key="5">
    <source>
        <dbReference type="ARBA" id="ARBA00022785"/>
    </source>
</evidence>
<dbReference type="InterPro" id="IPR014729">
    <property type="entry name" value="Rossmann-like_a/b/a_fold"/>
</dbReference>
<reference evidence="12" key="2">
    <citation type="submission" date="2016-04" db="EMBL/GenBank/DDBJ databases">
        <title>First Complete Genome Sequence of a Subdivision 6 Acidobacterium.</title>
        <authorList>
            <person name="Huang S."/>
            <person name="Vieira S."/>
            <person name="Bunk B."/>
            <person name="Riedel T."/>
            <person name="Sproeer C."/>
            <person name="Overmann J."/>
        </authorList>
    </citation>
    <scope>NUCLEOTIDE SEQUENCE [LARGE SCALE GENOMIC DNA]</scope>
    <source>
        <strain evidence="12">DSM 100886 HEG_-6_39</strain>
    </source>
</reference>
<evidence type="ECO:0000256" key="6">
    <source>
        <dbReference type="ARBA" id="ARBA00022833"/>
    </source>
</evidence>
<keyword evidence="4" id="KW-0547">Nucleotide-binding</keyword>
<dbReference type="STRING" id="1855912.LuPra_00742"/>
<dbReference type="EMBL" id="CP015136">
    <property type="protein sequence ID" value="AMY07569.1"/>
    <property type="molecule type" value="Genomic_DNA"/>
</dbReference>
<dbReference type="GO" id="GO:0016874">
    <property type="term" value="F:ligase activity"/>
    <property type="evidence" value="ECO:0007669"/>
    <property type="project" value="UniProtKB-KW"/>
</dbReference>